<evidence type="ECO:0000256" key="1">
    <source>
        <dbReference type="SAM" id="Coils"/>
    </source>
</evidence>
<organism evidence="2">
    <name type="scientific">Salvia splendens</name>
    <name type="common">Scarlet sage</name>
    <dbReference type="NCBI Taxonomy" id="180675"/>
    <lineage>
        <taxon>Eukaryota</taxon>
        <taxon>Viridiplantae</taxon>
        <taxon>Streptophyta</taxon>
        <taxon>Embryophyta</taxon>
        <taxon>Tracheophyta</taxon>
        <taxon>Spermatophyta</taxon>
        <taxon>Magnoliopsida</taxon>
        <taxon>eudicotyledons</taxon>
        <taxon>Gunneridae</taxon>
        <taxon>Pentapetalae</taxon>
        <taxon>asterids</taxon>
        <taxon>lamiids</taxon>
        <taxon>Lamiales</taxon>
        <taxon>Lamiaceae</taxon>
        <taxon>Nepetoideae</taxon>
        <taxon>Mentheae</taxon>
        <taxon>Salviinae</taxon>
        <taxon>Salvia</taxon>
        <taxon>Salvia subgen. Calosphace</taxon>
        <taxon>core Calosphace</taxon>
    </lineage>
</organism>
<keyword evidence="3" id="KW-1185">Reference proteome</keyword>
<reference evidence="2" key="2">
    <citation type="submission" date="2020-08" db="EMBL/GenBank/DDBJ databases">
        <title>Plant Genome Project.</title>
        <authorList>
            <person name="Zhang R.-G."/>
        </authorList>
    </citation>
    <scope>NUCLEOTIDE SEQUENCE</scope>
    <source>
        <strain evidence="2">Huo1</strain>
        <tissue evidence="2">Leaf</tissue>
    </source>
</reference>
<dbReference type="InterPro" id="IPR040377">
    <property type="entry name" value="Ssl2009-like"/>
</dbReference>
<gene>
    <name evidence="2" type="ORF">SASPL_137004</name>
</gene>
<accession>A0A8X8WU40</accession>
<proteinExistence type="predicted"/>
<sequence length="208" mass="22833">MSALSNSVVISERPLLHFSSVVRQYYYCSDSCRSINVFFKSEMDTSCSTLSCTSLYVYDVCPNLYLKSADGLGSPKLAFSKDGARKSRSLSKALTVQASYNDGGRPSNGGAFISGFVLGGLLVGTLGCVYAPQISKALTGTEKKDLMKKLPKFLYDEEKALEKQRKKLAEKIEQLNLAIDNVSTQLKTEEEPPTEEDLNVEEDIEALV</sequence>
<feature type="coiled-coil region" evidence="1">
    <location>
        <begin position="154"/>
        <end position="185"/>
    </location>
</feature>
<dbReference type="Proteomes" id="UP000298416">
    <property type="component" value="Unassembled WGS sequence"/>
</dbReference>
<dbReference type="GO" id="GO:0009706">
    <property type="term" value="C:chloroplast inner membrane"/>
    <property type="evidence" value="ECO:0007669"/>
    <property type="project" value="TreeGrafter"/>
</dbReference>
<protein>
    <submittedName>
        <fullName evidence="2">Uncharacterized protein</fullName>
    </submittedName>
</protein>
<dbReference type="GO" id="GO:0009535">
    <property type="term" value="C:chloroplast thylakoid membrane"/>
    <property type="evidence" value="ECO:0007669"/>
    <property type="project" value="TreeGrafter"/>
</dbReference>
<dbReference type="AlphaFoldDB" id="A0A8X8WU40"/>
<name>A0A8X8WU40_SALSN</name>
<dbReference type="PANTHER" id="PTHR34048">
    <property type="entry name" value="LOW-DENSITY RECEPTOR-LIKE PROTEIN"/>
    <property type="match status" value="1"/>
</dbReference>
<dbReference type="EMBL" id="PNBA02000014">
    <property type="protein sequence ID" value="KAG6400179.1"/>
    <property type="molecule type" value="Genomic_DNA"/>
</dbReference>
<evidence type="ECO:0000313" key="3">
    <source>
        <dbReference type="Proteomes" id="UP000298416"/>
    </source>
</evidence>
<comment type="caution">
    <text evidence="2">The sequence shown here is derived from an EMBL/GenBank/DDBJ whole genome shotgun (WGS) entry which is preliminary data.</text>
</comment>
<dbReference type="PANTHER" id="PTHR34048:SF5">
    <property type="entry name" value="INNER MEMBRANE LOCALIZED PROTEIN"/>
    <property type="match status" value="1"/>
</dbReference>
<evidence type="ECO:0000313" key="2">
    <source>
        <dbReference type="EMBL" id="KAG6400179.1"/>
    </source>
</evidence>
<reference evidence="2" key="1">
    <citation type="submission" date="2018-01" db="EMBL/GenBank/DDBJ databases">
        <authorList>
            <person name="Mao J.F."/>
        </authorList>
    </citation>
    <scope>NUCLEOTIDE SEQUENCE</scope>
    <source>
        <strain evidence="2">Huo1</strain>
        <tissue evidence="2">Leaf</tissue>
    </source>
</reference>
<keyword evidence="1" id="KW-0175">Coiled coil</keyword>